<accession>A0A645GQX6</accession>
<sequence length="63" mass="7010">MRIFTDHSIVENTVGLDLGTCCNLGILNDTTRTNFDIIAKFTIAFDNHVDVDTYVLTDCKIAT</sequence>
<name>A0A645GQX6_9ZZZZ</name>
<evidence type="ECO:0000313" key="1">
    <source>
        <dbReference type="EMBL" id="MPN29297.1"/>
    </source>
</evidence>
<gene>
    <name evidence="1" type="ORF">SDC9_176749</name>
</gene>
<dbReference type="EMBL" id="VSSQ01079918">
    <property type="protein sequence ID" value="MPN29297.1"/>
    <property type="molecule type" value="Genomic_DNA"/>
</dbReference>
<organism evidence="1">
    <name type="scientific">bioreactor metagenome</name>
    <dbReference type="NCBI Taxonomy" id="1076179"/>
    <lineage>
        <taxon>unclassified sequences</taxon>
        <taxon>metagenomes</taxon>
        <taxon>ecological metagenomes</taxon>
    </lineage>
</organism>
<comment type="caution">
    <text evidence="1">The sequence shown here is derived from an EMBL/GenBank/DDBJ whole genome shotgun (WGS) entry which is preliminary data.</text>
</comment>
<protein>
    <submittedName>
        <fullName evidence="1">Uncharacterized protein</fullName>
    </submittedName>
</protein>
<dbReference type="AlphaFoldDB" id="A0A645GQX6"/>
<proteinExistence type="predicted"/>
<reference evidence="1" key="1">
    <citation type="submission" date="2019-08" db="EMBL/GenBank/DDBJ databases">
        <authorList>
            <person name="Kucharzyk K."/>
            <person name="Murdoch R.W."/>
            <person name="Higgins S."/>
            <person name="Loffler F."/>
        </authorList>
    </citation>
    <scope>NUCLEOTIDE SEQUENCE</scope>
</reference>